<protein>
    <submittedName>
        <fullName evidence="1">Uncharacterized protein</fullName>
    </submittedName>
</protein>
<name>A0A4R6GI30_9BURK</name>
<evidence type="ECO:0000313" key="1">
    <source>
        <dbReference type="EMBL" id="TDN94606.1"/>
    </source>
</evidence>
<dbReference type="RefSeq" id="WP_112991325.1">
    <property type="nucleotide sequence ID" value="NZ_PTLZ01000001.1"/>
</dbReference>
<dbReference type="Proteomes" id="UP000294737">
    <property type="component" value="Unassembled WGS sequence"/>
</dbReference>
<dbReference type="EMBL" id="SNWF01000004">
    <property type="protein sequence ID" value="TDN94606.1"/>
    <property type="molecule type" value="Genomic_DNA"/>
</dbReference>
<gene>
    <name evidence="1" type="ORF">EV677_1157</name>
</gene>
<proteinExistence type="predicted"/>
<accession>A0A4R6GI30</accession>
<dbReference type="AlphaFoldDB" id="A0A4R6GI30"/>
<keyword evidence="2" id="KW-1185">Reference proteome</keyword>
<organism evidence="1 2">
    <name type="scientific">Herminiimonas fonticola</name>
    <dbReference type="NCBI Taxonomy" id="303380"/>
    <lineage>
        <taxon>Bacteria</taxon>
        <taxon>Pseudomonadati</taxon>
        <taxon>Pseudomonadota</taxon>
        <taxon>Betaproteobacteria</taxon>
        <taxon>Burkholderiales</taxon>
        <taxon>Oxalobacteraceae</taxon>
        <taxon>Herminiimonas</taxon>
    </lineage>
</organism>
<comment type="caution">
    <text evidence="1">The sequence shown here is derived from an EMBL/GenBank/DDBJ whole genome shotgun (WGS) entry which is preliminary data.</text>
</comment>
<sequence length="172" mass="19340">MTTKIPSALKWLATKRARLAGELKKAELALWRVEITQQEIDMLKADLKSIDQTIRLHEIAINPENISSIGTQTATRKFKHGAITKAIYAALSRAGNEALTTTQITAAVAKKGANLDQIELMNLRFAVRKLLRAKYAEGKVERLHTAKTSLEGRWRLKNWNAIENIGRPKRKT</sequence>
<evidence type="ECO:0000313" key="2">
    <source>
        <dbReference type="Proteomes" id="UP000294737"/>
    </source>
</evidence>
<reference evidence="1 2" key="1">
    <citation type="submission" date="2019-03" db="EMBL/GenBank/DDBJ databases">
        <title>Genomic Encyclopedia of Type Strains, Phase IV (KMG-IV): sequencing the most valuable type-strain genomes for metagenomic binning, comparative biology and taxonomic classification.</title>
        <authorList>
            <person name="Goeker M."/>
        </authorList>
    </citation>
    <scope>NUCLEOTIDE SEQUENCE [LARGE SCALE GENOMIC DNA]</scope>
    <source>
        <strain evidence="1 2">DSM 18555</strain>
    </source>
</reference>